<organism evidence="2 3">
    <name type="scientific">Phytophthora fragariaefolia</name>
    <dbReference type="NCBI Taxonomy" id="1490495"/>
    <lineage>
        <taxon>Eukaryota</taxon>
        <taxon>Sar</taxon>
        <taxon>Stramenopiles</taxon>
        <taxon>Oomycota</taxon>
        <taxon>Peronosporomycetes</taxon>
        <taxon>Peronosporales</taxon>
        <taxon>Peronosporaceae</taxon>
        <taxon>Phytophthora</taxon>
    </lineage>
</organism>
<sequence length="425" mass="47631">MRSWWCVSSRVHRDSWNEEVAEPGSFGSKPTTKLPPAPRRFDKEISSSIPPITGLDKPRGVKDSKEWQRDADQDAFGEPNDSGNRSPFIFGVRAPHPEDASDFEDLNASSSHAPHSYSRDHRLSGPGKDLPPLRHDEDDYFFGIPSDAPAKPTTWEEIRRRAAEQRSAGTSSMQSASANGNKPKGDEQLKPYMTGIQKHKEVSNSVVRFSGTKAISHEGLLPVEELSVVRAIVAREAGLDELLRCCCAFEDDQSVELLQALIHVRKLSLATVDAIAGWRRRMIQVRPFLWRDLNYVLKMTSDLDFVSKSQLATAAMDGVRLPRRNPFSTIGGLDNSMCVFWAIEMPNEEDLSVLLDSASFAPSQVTVDLPSKIRLAECFLLYEEKRYGTFSRAQSAADYRLKQLVQREAEYSSKARFGTVKEPQE</sequence>
<evidence type="ECO:0000313" key="2">
    <source>
        <dbReference type="EMBL" id="GMF20143.1"/>
    </source>
</evidence>
<reference evidence="2" key="1">
    <citation type="submission" date="2023-04" db="EMBL/GenBank/DDBJ databases">
        <title>Phytophthora fragariaefolia NBRC 109709.</title>
        <authorList>
            <person name="Ichikawa N."/>
            <person name="Sato H."/>
            <person name="Tonouchi N."/>
        </authorList>
    </citation>
    <scope>NUCLEOTIDE SEQUENCE</scope>
    <source>
        <strain evidence="2">NBRC 109709</strain>
    </source>
</reference>
<name>A0A9W6TTA9_9STRA</name>
<feature type="compositionally biased region" description="Basic and acidic residues" evidence="1">
    <location>
        <begin position="154"/>
        <end position="164"/>
    </location>
</feature>
<dbReference type="AlphaFoldDB" id="A0A9W6TTA9"/>
<dbReference type="Proteomes" id="UP001165121">
    <property type="component" value="Unassembled WGS sequence"/>
</dbReference>
<dbReference type="EMBL" id="BSXT01000187">
    <property type="protein sequence ID" value="GMF20143.1"/>
    <property type="molecule type" value="Genomic_DNA"/>
</dbReference>
<protein>
    <submittedName>
        <fullName evidence="2">Unnamed protein product</fullName>
    </submittedName>
</protein>
<accession>A0A9W6TTA9</accession>
<comment type="caution">
    <text evidence="2">The sequence shown here is derived from an EMBL/GenBank/DDBJ whole genome shotgun (WGS) entry which is preliminary data.</text>
</comment>
<feature type="compositionally biased region" description="Polar residues" evidence="1">
    <location>
        <begin position="167"/>
        <end position="180"/>
    </location>
</feature>
<keyword evidence="3" id="KW-1185">Reference proteome</keyword>
<dbReference type="OrthoDB" id="72282at2759"/>
<gene>
    <name evidence="2" type="ORF">Pfra01_000230500</name>
</gene>
<evidence type="ECO:0000256" key="1">
    <source>
        <dbReference type="SAM" id="MobiDB-lite"/>
    </source>
</evidence>
<proteinExistence type="predicted"/>
<evidence type="ECO:0000313" key="3">
    <source>
        <dbReference type="Proteomes" id="UP001165121"/>
    </source>
</evidence>
<feature type="compositionally biased region" description="Basic and acidic residues" evidence="1">
    <location>
        <begin position="56"/>
        <end position="72"/>
    </location>
</feature>
<feature type="region of interest" description="Disordered" evidence="1">
    <location>
        <begin position="19"/>
        <end position="188"/>
    </location>
</feature>